<keyword evidence="2" id="KW-1185">Reference proteome</keyword>
<evidence type="ECO:0000313" key="2">
    <source>
        <dbReference type="Proteomes" id="UP001149140"/>
    </source>
</evidence>
<dbReference type="Proteomes" id="UP001149140">
    <property type="component" value="Unassembled WGS sequence"/>
</dbReference>
<dbReference type="EMBL" id="JAPDOD010000017">
    <property type="protein sequence ID" value="MDA0162344.1"/>
    <property type="molecule type" value="Genomic_DNA"/>
</dbReference>
<protein>
    <submittedName>
        <fullName evidence="1">Uncharacterized protein</fullName>
    </submittedName>
</protein>
<sequence length="55" mass="6138">MTAFSPPIQIDPRPLSALETQLVERLLQDPFAPRSCAPRRVRRGPWRGAGAAARR</sequence>
<dbReference type="AlphaFoldDB" id="A0A9X3S1H2"/>
<name>A0A9X3S1H2_9ACTN</name>
<evidence type="ECO:0000313" key="1">
    <source>
        <dbReference type="EMBL" id="MDA0162344.1"/>
    </source>
</evidence>
<organism evidence="1 2">
    <name type="scientific">Solirubrobacter ginsenosidimutans</name>
    <dbReference type="NCBI Taxonomy" id="490573"/>
    <lineage>
        <taxon>Bacteria</taxon>
        <taxon>Bacillati</taxon>
        <taxon>Actinomycetota</taxon>
        <taxon>Thermoleophilia</taxon>
        <taxon>Solirubrobacterales</taxon>
        <taxon>Solirubrobacteraceae</taxon>
        <taxon>Solirubrobacter</taxon>
    </lineage>
</organism>
<reference evidence="1" key="1">
    <citation type="submission" date="2022-10" db="EMBL/GenBank/DDBJ databases">
        <title>The WGS of Solirubrobacter ginsenosidimutans DSM 21036.</title>
        <authorList>
            <person name="Jiang Z."/>
        </authorList>
    </citation>
    <scope>NUCLEOTIDE SEQUENCE</scope>
    <source>
        <strain evidence="1">DSM 21036</strain>
    </source>
</reference>
<dbReference type="RefSeq" id="WP_270041582.1">
    <property type="nucleotide sequence ID" value="NZ_JAPDOD010000017.1"/>
</dbReference>
<comment type="caution">
    <text evidence="1">The sequence shown here is derived from an EMBL/GenBank/DDBJ whole genome shotgun (WGS) entry which is preliminary data.</text>
</comment>
<gene>
    <name evidence="1" type="ORF">OM076_18880</name>
</gene>
<accession>A0A9X3S1H2</accession>
<proteinExistence type="predicted"/>